<organism evidence="2">
    <name type="scientific">marine sediment metagenome</name>
    <dbReference type="NCBI Taxonomy" id="412755"/>
    <lineage>
        <taxon>unclassified sequences</taxon>
        <taxon>metagenomes</taxon>
        <taxon>ecological metagenomes</taxon>
    </lineage>
</organism>
<comment type="caution">
    <text evidence="2">The sequence shown here is derived from an EMBL/GenBank/DDBJ whole genome shotgun (WGS) entry which is preliminary data.</text>
</comment>
<evidence type="ECO:0000256" key="1">
    <source>
        <dbReference type="SAM" id="Phobius"/>
    </source>
</evidence>
<sequence>MELHNIEKLIEKYFEATTTVADEEMLKAYFSEDDIAPHLEQYAPLFNYLSKAKEERFTKQVPLKPRRDYLKWVSVAAIAIFMVGVYFYQPTPPPVTLADEYTQEEIESAKEAFALLAMNFNKGTEQLYHLEEFEKTTNKFLTKNN</sequence>
<feature type="transmembrane region" description="Helical" evidence="1">
    <location>
        <begin position="69"/>
        <end position="88"/>
    </location>
</feature>
<keyword evidence="1" id="KW-0472">Membrane</keyword>
<dbReference type="EMBL" id="LAZR01000052">
    <property type="protein sequence ID" value="KKN98336.1"/>
    <property type="molecule type" value="Genomic_DNA"/>
</dbReference>
<gene>
    <name evidence="2" type="ORF">LCGC14_0148700</name>
</gene>
<accession>A0A0F9XH36</accession>
<keyword evidence="1" id="KW-0812">Transmembrane</keyword>
<protein>
    <submittedName>
        <fullName evidence="2">Uncharacterized protein</fullName>
    </submittedName>
</protein>
<proteinExistence type="predicted"/>
<dbReference type="AlphaFoldDB" id="A0A0F9XH36"/>
<reference evidence="2" key="1">
    <citation type="journal article" date="2015" name="Nature">
        <title>Complex archaea that bridge the gap between prokaryotes and eukaryotes.</title>
        <authorList>
            <person name="Spang A."/>
            <person name="Saw J.H."/>
            <person name="Jorgensen S.L."/>
            <person name="Zaremba-Niedzwiedzka K."/>
            <person name="Martijn J."/>
            <person name="Lind A.E."/>
            <person name="van Eijk R."/>
            <person name="Schleper C."/>
            <person name="Guy L."/>
            <person name="Ettema T.J."/>
        </authorList>
    </citation>
    <scope>NUCLEOTIDE SEQUENCE</scope>
</reference>
<evidence type="ECO:0000313" key="2">
    <source>
        <dbReference type="EMBL" id="KKN98336.1"/>
    </source>
</evidence>
<keyword evidence="1" id="KW-1133">Transmembrane helix</keyword>
<name>A0A0F9XH36_9ZZZZ</name>